<sequence length="210" mass="24177">MPTYKLTYFPVKALAEPIRFMLSYMGQDFEDFRFQRENWPAIKPTAPFGKAPFLEIDGKMVHQSTAITRYLGKEAGLAGSNNWEDLQIDIAVDTLHDFRQAVAGYWYESDEAIKEKKKAVVQNETAPFFLQKYDDLVKANGGYLANGKVSNLPLRRYFIGITHRWEPTSRNRWVPGGEGVSQAPESSRKRRKKRIDLMFILKGSSNKQYI</sequence>
<dbReference type="SFLD" id="SFLDG00363">
    <property type="entry name" value="AMPS_(cytGST):_Alpha-__Mu-__Pi"/>
    <property type="match status" value="1"/>
</dbReference>
<dbReference type="InterPro" id="IPR040079">
    <property type="entry name" value="Glutathione_S-Trfase"/>
</dbReference>
<dbReference type="Gene3D" id="1.20.1050.10">
    <property type="match status" value="1"/>
</dbReference>
<evidence type="ECO:0000313" key="8">
    <source>
        <dbReference type="EMBL" id="JAG18661.1"/>
    </source>
</evidence>
<feature type="region of interest" description="Disordered" evidence="5">
    <location>
        <begin position="172"/>
        <end position="191"/>
    </location>
</feature>
<dbReference type="SFLD" id="SFLDG01205">
    <property type="entry name" value="AMPS.1"/>
    <property type="match status" value="1"/>
</dbReference>
<name>A0A0A9XIP7_LYGHE</name>
<gene>
    <name evidence="7" type="primary">GST1_22</name>
    <name evidence="8" type="synonym">GST1_7</name>
    <name evidence="8" type="ORF">CM83_58198</name>
    <name evidence="7" type="ORF">CM83_58204</name>
</gene>
<evidence type="ECO:0000256" key="2">
    <source>
        <dbReference type="ARBA" id="ARBA00022679"/>
    </source>
</evidence>
<evidence type="ECO:0000256" key="3">
    <source>
        <dbReference type="ARBA" id="ARBA00038317"/>
    </source>
</evidence>
<dbReference type="SFLD" id="SFLDS00019">
    <property type="entry name" value="Glutathione_Transferase_(cytos"/>
    <property type="match status" value="1"/>
</dbReference>
<dbReference type="InterPro" id="IPR036282">
    <property type="entry name" value="Glutathione-S-Trfase_C_sf"/>
</dbReference>
<dbReference type="GO" id="GO:0004602">
    <property type="term" value="F:glutathione peroxidase activity"/>
    <property type="evidence" value="ECO:0007669"/>
    <property type="project" value="UniProtKB-ARBA"/>
</dbReference>
<dbReference type="PANTHER" id="PTHR11571">
    <property type="entry name" value="GLUTATHIONE S-TRANSFERASE"/>
    <property type="match status" value="1"/>
</dbReference>
<evidence type="ECO:0000313" key="7">
    <source>
        <dbReference type="EMBL" id="JAG18658.1"/>
    </source>
</evidence>
<dbReference type="CDD" id="cd03192">
    <property type="entry name" value="GST_C_Sigma_like"/>
    <property type="match status" value="1"/>
</dbReference>
<dbReference type="InterPro" id="IPR004045">
    <property type="entry name" value="Glutathione_S-Trfase_N"/>
</dbReference>
<proteinExistence type="inferred from homology"/>
<dbReference type="SUPFAM" id="SSF47616">
    <property type="entry name" value="GST C-terminal domain-like"/>
    <property type="match status" value="1"/>
</dbReference>
<accession>A0A0A9XIP7</accession>
<protein>
    <recommendedName>
        <fullName evidence="1">glutathione transferase</fullName>
        <ecNumber evidence="1">2.5.1.18</ecNumber>
    </recommendedName>
</protein>
<feature type="domain" description="GST N-terminal" evidence="6">
    <location>
        <begin position="2"/>
        <end position="79"/>
    </location>
</feature>
<dbReference type="AlphaFoldDB" id="A0A0A9XIP7"/>
<dbReference type="PANTHER" id="PTHR11571:SF224">
    <property type="entry name" value="HEMATOPOIETIC PROSTAGLANDIN D SYNTHASE"/>
    <property type="match status" value="1"/>
</dbReference>
<dbReference type="InterPro" id="IPR050213">
    <property type="entry name" value="GST_superfamily"/>
</dbReference>
<keyword evidence="2 7" id="KW-0808">Transferase</keyword>
<dbReference type="EMBL" id="GBHO01024943">
    <property type="protein sequence ID" value="JAG18661.1"/>
    <property type="molecule type" value="Transcribed_RNA"/>
</dbReference>
<dbReference type="GO" id="GO:0004364">
    <property type="term" value="F:glutathione transferase activity"/>
    <property type="evidence" value="ECO:0007669"/>
    <property type="project" value="UniProtKB-EC"/>
</dbReference>
<evidence type="ECO:0000256" key="5">
    <source>
        <dbReference type="SAM" id="MobiDB-lite"/>
    </source>
</evidence>
<dbReference type="FunFam" id="3.40.30.10:FF:000035">
    <property type="entry name" value="hematopoietic prostaglandin D synthase"/>
    <property type="match status" value="1"/>
</dbReference>
<dbReference type="CDD" id="cd03039">
    <property type="entry name" value="GST_N_Sigma_like"/>
    <property type="match status" value="1"/>
</dbReference>
<organism evidence="7">
    <name type="scientific">Lygus hesperus</name>
    <name type="common">Western plant bug</name>
    <dbReference type="NCBI Taxonomy" id="30085"/>
    <lineage>
        <taxon>Eukaryota</taxon>
        <taxon>Metazoa</taxon>
        <taxon>Ecdysozoa</taxon>
        <taxon>Arthropoda</taxon>
        <taxon>Hexapoda</taxon>
        <taxon>Insecta</taxon>
        <taxon>Pterygota</taxon>
        <taxon>Neoptera</taxon>
        <taxon>Paraneoptera</taxon>
        <taxon>Hemiptera</taxon>
        <taxon>Heteroptera</taxon>
        <taxon>Panheteroptera</taxon>
        <taxon>Cimicomorpha</taxon>
        <taxon>Miridae</taxon>
        <taxon>Mirini</taxon>
        <taxon>Lygus</taxon>
    </lineage>
</organism>
<dbReference type="SUPFAM" id="SSF52833">
    <property type="entry name" value="Thioredoxin-like"/>
    <property type="match status" value="1"/>
</dbReference>
<dbReference type="Gene3D" id="3.40.30.10">
    <property type="entry name" value="Glutaredoxin"/>
    <property type="match status" value="1"/>
</dbReference>
<evidence type="ECO:0000259" key="6">
    <source>
        <dbReference type="PROSITE" id="PS50404"/>
    </source>
</evidence>
<dbReference type="GO" id="GO:0006749">
    <property type="term" value="P:glutathione metabolic process"/>
    <property type="evidence" value="ECO:0007669"/>
    <property type="project" value="TreeGrafter"/>
</dbReference>
<reference evidence="7" key="1">
    <citation type="journal article" date="2014" name="PLoS ONE">
        <title>Transcriptome-Based Identification of ABC Transporters in the Western Tarnished Plant Bug Lygus hesperus.</title>
        <authorList>
            <person name="Hull J.J."/>
            <person name="Chaney K."/>
            <person name="Geib S.M."/>
            <person name="Fabrick J.A."/>
            <person name="Brent C.S."/>
            <person name="Walsh D."/>
            <person name="Lavine L.C."/>
        </authorList>
    </citation>
    <scope>NUCLEOTIDE SEQUENCE</scope>
</reference>
<dbReference type="PROSITE" id="PS50404">
    <property type="entry name" value="GST_NTER"/>
    <property type="match status" value="1"/>
</dbReference>
<reference evidence="7" key="2">
    <citation type="submission" date="2014-07" db="EMBL/GenBank/DDBJ databases">
        <authorList>
            <person name="Hull J."/>
        </authorList>
    </citation>
    <scope>NUCLEOTIDE SEQUENCE</scope>
</reference>
<dbReference type="InterPro" id="IPR036249">
    <property type="entry name" value="Thioredoxin-like_sf"/>
</dbReference>
<dbReference type="Pfam" id="PF14497">
    <property type="entry name" value="GST_C_3"/>
    <property type="match status" value="1"/>
</dbReference>
<evidence type="ECO:0000256" key="1">
    <source>
        <dbReference type="ARBA" id="ARBA00012452"/>
    </source>
</evidence>
<comment type="similarity">
    <text evidence="3">Belongs to the GST superfamily. Sigma family.</text>
</comment>
<dbReference type="FunFam" id="1.20.1050.10:FF:000030">
    <property type="entry name" value="Glutathione S-transferase S1"/>
    <property type="match status" value="1"/>
</dbReference>
<dbReference type="Pfam" id="PF02798">
    <property type="entry name" value="GST_N"/>
    <property type="match status" value="1"/>
</dbReference>
<evidence type="ECO:0000256" key="4">
    <source>
        <dbReference type="ARBA" id="ARBA00047960"/>
    </source>
</evidence>
<dbReference type="EMBL" id="GBHO01024946">
    <property type="protein sequence ID" value="JAG18658.1"/>
    <property type="molecule type" value="Transcribed_RNA"/>
</dbReference>
<dbReference type="InterPro" id="IPR004046">
    <property type="entry name" value="GST_C"/>
</dbReference>
<comment type="catalytic activity">
    <reaction evidence="4">
        <text>RX + glutathione = an S-substituted glutathione + a halide anion + H(+)</text>
        <dbReference type="Rhea" id="RHEA:16437"/>
        <dbReference type="ChEBI" id="CHEBI:15378"/>
        <dbReference type="ChEBI" id="CHEBI:16042"/>
        <dbReference type="ChEBI" id="CHEBI:17792"/>
        <dbReference type="ChEBI" id="CHEBI:57925"/>
        <dbReference type="ChEBI" id="CHEBI:90779"/>
        <dbReference type="EC" id="2.5.1.18"/>
    </reaction>
</comment>
<dbReference type="EC" id="2.5.1.18" evidence="1"/>